<sequence length="501" mass="55603">MKGTGKKRFGFSPTPEQKQVRKHTTISPIPEDVEPEVTSKRNLFNVLNGAAGGEDGGPITIAGAGGEVTPAEDLTGSSFEPQKWKDSLLEKESNVVVKSKMVLDLASSQPLLSTIPTELNSHPTTSEDVDMNQTKDLEASADFEKNFPPLIQGTTKTLAARFEGLAHNANVWNQQKYETGEGKPGRFTRYPTYGRQNEPRAGKMNHFEGGGVNGHDPGTSNAREEDKDLGKKKVHERLMIRPRREKKGKQGAIDESKLARTNSANQADLMVRNPDIARSRDRVYSATTETVTQRISAGDNQPGSKEGTLQIFEQSNPFQQLQHEEYGEEEDGVDQLMDEDPGGQQGALCQSEPGGYLAELTTAGKLGKAQWSGCDLCEQLDTTSWKEKPRKQIKQIKWNPPVGSNSTWMECGAMWAQGQEVHYETKKVILSADSKQRSWQAPGLMQFYKRSTLGQIWRWEEANKFGLKWGSRVSLKCSMRESMARLRCGINSQKLETRLGG</sequence>
<evidence type="ECO:0000313" key="2">
    <source>
        <dbReference type="EMBL" id="KAG6437048.1"/>
    </source>
</evidence>
<evidence type="ECO:0000313" key="3">
    <source>
        <dbReference type="Proteomes" id="UP000298416"/>
    </source>
</evidence>
<feature type="compositionally biased region" description="Polar residues" evidence="1">
    <location>
        <begin position="287"/>
        <end position="303"/>
    </location>
</feature>
<name>A0A8X8YQ94_SALSN</name>
<feature type="region of interest" description="Disordered" evidence="1">
    <location>
        <begin position="210"/>
        <end position="229"/>
    </location>
</feature>
<proteinExistence type="predicted"/>
<feature type="region of interest" description="Disordered" evidence="1">
    <location>
        <begin position="49"/>
        <end position="77"/>
    </location>
</feature>
<keyword evidence="3" id="KW-1185">Reference proteome</keyword>
<feature type="region of interest" description="Disordered" evidence="1">
    <location>
        <begin position="287"/>
        <end position="307"/>
    </location>
</feature>
<feature type="region of interest" description="Disordered" evidence="1">
    <location>
        <begin position="1"/>
        <end position="33"/>
    </location>
</feature>
<feature type="region of interest" description="Disordered" evidence="1">
    <location>
        <begin position="242"/>
        <end position="269"/>
    </location>
</feature>
<protein>
    <submittedName>
        <fullName evidence="2">Uncharacterized protein</fullName>
    </submittedName>
</protein>
<reference evidence="2" key="2">
    <citation type="submission" date="2020-08" db="EMBL/GenBank/DDBJ databases">
        <title>Plant Genome Project.</title>
        <authorList>
            <person name="Zhang R.-G."/>
        </authorList>
    </citation>
    <scope>NUCLEOTIDE SEQUENCE</scope>
    <source>
        <strain evidence="2">Huo1</strain>
        <tissue evidence="2">Leaf</tissue>
    </source>
</reference>
<dbReference type="AlphaFoldDB" id="A0A8X8YQ94"/>
<reference evidence="2" key="1">
    <citation type="submission" date="2018-01" db="EMBL/GenBank/DDBJ databases">
        <authorList>
            <person name="Mao J.F."/>
        </authorList>
    </citation>
    <scope>NUCLEOTIDE SEQUENCE</scope>
    <source>
        <strain evidence="2">Huo1</strain>
        <tissue evidence="2">Leaf</tissue>
    </source>
</reference>
<comment type="caution">
    <text evidence="2">The sequence shown here is derived from an EMBL/GenBank/DDBJ whole genome shotgun (WGS) entry which is preliminary data.</text>
</comment>
<dbReference type="Proteomes" id="UP000298416">
    <property type="component" value="Unassembled WGS sequence"/>
</dbReference>
<evidence type="ECO:0000256" key="1">
    <source>
        <dbReference type="SAM" id="MobiDB-lite"/>
    </source>
</evidence>
<organism evidence="2">
    <name type="scientific">Salvia splendens</name>
    <name type="common">Scarlet sage</name>
    <dbReference type="NCBI Taxonomy" id="180675"/>
    <lineage>
        <taxon>Eukaryota</taxon>
        <taxon>Viridiplantae</taxon>
        <taxon>Streptophyta</taxon>
        <taxon>Embryophyta</taxon>
        <taxon>Tracheophyta</taxon>
        <taxon>Spermatophyta</taxon>
        <taxon>Magnoliopsida</taxon>
        <taxon>eudicotyledons</taxon>
        <taxon>Gunneridae</taxon>
        <taxon>Pentapetalae</taxon>
        <taxon>asterids</taxon>
        <taxon>lamiids</taxon>
        <taxon>Lamiales</taxon>
        <taxon>Lamiaceae</taxon>
        <taxon>Nepetoideae</taxon>
        <taxon>Mentheae</taxon>
        <taxon>Salviinae</taxon>
        <taxon>Salvia</taxon>
        <taxon>Salvia subgen. Calosphace</taxon>
        <taxon>core Calosphace</taxon>
    </lineage>
</organism>
<dbReference type="EMBL" id="PNBA02000001">
    <property type="protein sequence ID" value="KAG6437048.1"/>
    <property type="molecule type" value="Genomic_DNA"/>
</dbReference>
<gene>
    <name evidence="2" type="ORF">SASPL_101955</name>
</gene>
<accession>A0A8X8YQ94</accession>